<gene>
    <name evidence="7" type="ORF">SE18_22125</name>
</gene>
<keyword evidence="3" id="KW-0012">Acyltransferase</keyword>
<evidence type="ECO:0000256" key="1">
    <source>
        <dbReference type="ARBA" id="ARBA00005531"/>
    </source>
</evidence>
<evidence type="ECO:0000259" key="6">
    <source>
        <dbReference type="Pfam" id="PF02797"/>
    </source>
</evidence>
<dbReference type="CDD" id="cd00831">
    <property type="entry name" value="CHS_like"/>
    <property type="match status" value="1"/>
</dbReference>
<dbReference type="Proteomes" id="UP000050277">
    <property type="component" value="Unassembled WGS sequence"/>
</dbReference>
<sequence length="354" mass="38929">MPRIQAIGLGVPQYCVPQRAVQDMVAQRFAAAFPEIQRYLTIFRHAQIDTRYLVRPLEWWHEPRSFAECNAVFIEAALDLSCQAIEACLQPLDLTPNDIDHIVVVTTTGLAAPSLDALLIQRLGMRPQTRRTPIWGLGCAGGLGGLNTAFDYLRAEPTQRVLLLNVEFCSLTYLADDFSKRNLIATSLFGDGVTAVLLEGDQVNPRNQALGEIVATRSHLYPDSAEIMGWNIVNSGFEVVFSSRIPSIVREQFRPLLEQFLAQHGLNQADLGRYLLHPGGAKVVQAYQESLQLSDADLAVSRAVLRSYGNMSSATIFFVMQQALAAKPLAKDEFGLLAVFGPGFSAELGLIRGV</sequence>
<evidence type="ECO:0000313" key="7">
    <source>
        <dbReference type="EMBL" id="KPL81358.1"/>
    </source>
</evidence>
<dbReference type="OrthoDB" id="9786288at2"/>
<accession>A0A0P6XE95</accession>
<dbReference type="PIRSF" id="PIRSF000451">
    <property type="entry name" value="PKS_III"/>
    <property type="match status" value="1"/>
</dbReference>
<dbReference type="EMBL" id="LGKP01000035">
    <property type="protein sequence ID" value="KPL81358.1"/>
    <property type="molecule type" value="Genomic_DNA"/>
</dbReference>
<evidence type="ECO:0000256" key="2">
    <source>
        <dbReference type="ARBA" id="ARBA00022679"/>
    </source>
</evidence>
<dbReference type="SUPFAM" id="SSF53901">
    <property type="entry name" value="Thiolase-like"/>
    <property type="match status" value="1"/>
</dbReference>
<evidence type="ECO:0000256" key="4">
    <source>
        <dbReference type="PIRSR" id="PIRSR000451-1"/>
    </source>
</evidence>
<dbReference type="PANTHER" id="PTHR11877:SF99">
    <property type="entry name" value="1,3,6,8-TETRAHYDROXYNAPHTHALENE SYNTHASE"/>
    <property type="match status" value="1"/>
</dbReference>
<dbReference type="InterPro" id="IPR016039">
    <property type="entry name" value="Thiolase-like"/>
</dbReference>
<dbReference type="STRING" id="70996.SE18_22125"/>
<dbReference type="RefSeq" id="WP_054536637.1">
    <property type="nucleotide sequence ID" value="NZ_LGKP01000035.1"/>
</dbReference>
<proteinExistence type="inferred from homology"/>
<dbReference type="InterPro" id="IPR001099">
    <property type="entry name" value="Chalcone/stilbene_synt_N"/>
</dbReference>
<organism evidence="7 8">
    <name type="scientific">Herpetosiphon geysericola</name>
    <dbReference type="NCBI Taxonomy" id="70996"/>
    <lineage>
        <taxon>Bacteria</taxon>
        <taxon>Bacillati</taxon>
        <taxon>Chloroflexota</taxon>
        <taxon>Chloroflexia</taxon>
        <taxon>Herpetosiphonales</taxon>
        <taxon>Herpetosiphonaceae</taxon>
        <taxon>Herpetosiphon</taxon>
    </lineage>
</organism>
<comment type="similarity">
    <text evidence="1">Belongs to the thiolase-like superfamily. Chalcone/stilbene synthases family.</text>
</comment>
<keyword evidence="8" id="KW-1185">Reference proteome</keyword>
<dbReference type="Gene3D" id="3.40.47.10">
    <property type="match status" value="2"/>
</dbReference>
<comment type="caution">
    <text evidence="7">The sequence shown here is derived from an EMBL/GenBank/DDBJ whole genome shotgun (WGS) entry which is preliminary data.</text>
</comment>
<name>A0A0P6XE95_9CHLR</name>
<dbReference type="PANTHER" id="PTHR11877">
    <property type="entry name" value="HYDROXYMETHYLGLUTARYL-COA SYNTHASE"/>
    <property type="match status" value="1"/>
</dbReference>
<evidence type="ECO:0000256" key="3">
    <source>
        <dbReference type="ARBA" id="ARBA00023315"/>
    </source>
</evidence>
<evidence type="ECO:0000259" key="5">
    <source>
        <dbReference type="Pfam" id="PF00195"/>
    </source>
</evidence>
<dbReference type="AlphaFoldDB" id="A0A0P6XE95"/>
<protein>
    <recommendedName>
        <fullName evidence="9">Chalcone synthase</fullName>
    </recommendedName>
</protein>
<evidence type="ECO:0008006" key="9">
    <source>
        <dbReference type="Google" id="ProtNLM"/>
    </source>
</evidence>
<evidence type="ECO:0000313" key="8">
    <source>
        <dbReference type="Proteomes" id="UP000050277"/>
    </source>
</evidence>
<dbReference type="InterPro" id="IPR012328">
    <property type="entry name" value="Chalcone/stilbene_synt_C"/>
</dbReference>
<keyword evidence="2" id="KW-0808">Transferase</keyword>
<feature type="domain" description="Chalcone/stilbene synthase C-terminal" evidence="6">
    <location>
        <begin position="213"/>
        <end position="354"/>
    </location>
</feature>
<feature type="active site" description="Acyl-thioester intermediate" evidence="4">
    <location>
        <position position="139"/>
    </location>
</feature>
<feature type="domain" description="Chalcone/stilbene synthase N-terminal" evidence="5">
    <location>
        <begin position="4"/>
        <end position="200"/>
    </location>
</feature>
<dbReference type="Pfam" id="PF00195">
    <property type="entry name" value="Chal_sti_synt_N"/>
    <property type="match status" value="1"/>
</dbReference>
<dbReference type="InterPro" id="IPR011141">
    <property type="entry name" value="Polyketide_synthase_type-III"/>
</dbReference>
<dbReference type="Pfam" id="PF02797">
    <property type="entry name" value="Chal_sti_synt_C"/>
    <property type="match status" value="1"/>
</dbReference>
<dbReference type="GO" id="GO:0016747">
    <property type="term" value="F:acyltransferase activity, transferring groups other than amino-acyl groups"/>
    <property type="evidence" value="ECO:0007669"/>
    <property type="project" value="InterPro"/>
</dbReference>
<reference evidence="7 8" key="1">
    <citation type="submission" date="2015-07" db="EMBL/GenBank/DDBJ databases">
        <title>Whole genome sequence of Herpetosiphon geysericola DSM 7119.</title>
        <authorList>
            <person name="Hemp J."/>
            <person name="Ward L.M."/>
            <person name="Pace L.A."/>
            <person name="Fischer W.W."/>
        </authorList>
    </citation>
    <scope>NUCLEOTIDE SEQUENCE [LARGE SCALE GENOMIC DNA]</scope>
    <source>
        <strain evidence="7 8">DSM 7119</strain>
    </source>
</reference>
<dbReference type="GO" id="GO:0030639">
    <property type="term" value="P:polyketide biosynthetic process"/>
    <property type="evidence" value="ECO:0007669"/>
    <property type="project" value="TreeGrafter"/>
</dbReference>